<dbReference type="EMBL" id="BEZZ01039248">
    <property type="protein sequence ID" value="GCC40107.1"/>
    <property type="molecule type" value="Genomic_DNA"/>
</dbReference>
<dbReference type="PANTHER" id="PTHR15944">
    <property type="entry name" value="FARNESYLCYSTEINE LYASE"/>
    <property type="match status" value="1"/>
</dbReference>
<keyword evidence="5" id="KW-0325">Glycoprotein</keyword>
<accession>A0A401TBV8</accession>
<dbReference type="InterPro" id="IPR010795">
    <property type="entry name" value="Prenylcys_lyase"/>
</dbReference>
<keyword evidence="4" id="KW-0560">Oxidoreductase</keyword>
<reference evidence="7 8" key="1">
    <citation type="journal article" date="2018" name="Nat. Ecol. Evol.">
        <title>Shark genomes provide insights into elasmobranch evolution and the origin of vertebrates.</title>
        <authorList>
            <person name="Hara Y"/>
            <person name="Yamaguchi K"/>
            <person name="Onimaru K"/>
            <person name="Kadota M"/>
            <person name="Koyanagi M"/>
            <person name="Keeley SD"/>
            <person name="Tatsumi K"/>
            <person name="Tanaka K"/>
            <person name="Motone F"/>
            <person name="Kageyama Y"/>
            <person name="Nozu R"/>
            <person name="Adachi N"/>
            <person name="Nishimura O"/>
            <person name="Nakagawa R"/>
            <person name="Tanegashima C"/>
            <person name="Kiyatake I"/>
            <person name="Matsumoto R"/>
            <person name="Murakumo K"/>
            <person name="Nishida K"/>
            <person name="Terakita A"/>
            <person name="Kuratani S"/>
            <person name="Sato K"/>
            <person name="Hyodo S Kuraku.S."/>
        </authorList>
    </citation>
    <scope>NUCLEOTIDE SEQUENCE [LARGE SCALE GENOMIC DNA]</scope>
</reference>
<feature type="non-terminal residue" evidence="7">
    <location>
        <position position="144"/>
    </location>
</feature>
<dbReference type="GO" id="GO:0001735">
    <property type="term" value="F:prenylcysteine oxidase activity"/>
    <property type="evidence" value="ECO:0007669"/>
    <property type="project" value="InterPro"/>
</dbReference>
<feature type="domain" description="Prenylcysteine lyase" evidence="6">
    <location>
        <begin position="37"/>
        <end position="144"/>
    </location>
</feature>
<dbReference type="AlphaFoldDB" id="A0A401TBV8"/>
<evidence type="ECO:0000313" key="8">
    <source>
        <dbReference type="Proteomes" id="UP000287033"/>
    </source>
</evidence>
<evidence type="ECO:0000256" key="3">
    <source>
        <dbReference type="ARBA" id="ARBA00022827"/>
    </source>
</evidence>
<evidence type="ECO:0000256" key="2">
    <source>
        <dbReference type="ARBA" id="ARBA00022630"/>
    </source>
</evidence>
<dbReference type="Pfam" id="PF07156">
    <property type="entry name" value="Prenylcys_lyase"/>
    <property type="match status" value="1"/>
</dbReference>
<evidence type="ECO:0000256" key="5">
    <source>
        <dbReference type="ARBA" id="ARBA00023180"/>
    </source>
</evidence>
<dbReference type="InterPro" id="IPR017046">
    <property type="entry name" value="Prenylcysteine_Oxase1"/>
</dbReference>
<keyword evidence="2" id="KW-0285">Flavoprotein</keyword>
<dbReference type="Proteomes" id="UP000287033">
    <property type="component" value="Unassembled WGS sequence"/>
</dbReference>
<keyword evidence="3" id="KW-0274">FAD</keyword>
<comment type="cofactor">
    <cofactor evidence="1">
        <name>FAD</name>
        <dbReference type="ChEBI" id="CHEBI:57692"/>
    </cofactor>
</comment>
<dbReference type="GO" id="GO:0030328">
    <property type="term" value="P:prenylcysteine catabolic process"/>
    <property type="evidence" value="ECO:0007669"/>
    <property type="project" value="InterPro"/>
</dbReference>
<keyword evidence="8" id="KW-1185">Reference proteome</keyword>
<dbReference type="OrthoDB" id="437369at2759"/>
<comment type="caution">
    <text evidence="7">The sequence shown here is derived from an EMBL/GenBank/DDBJ whole genome shotgun (WGS) entry which is preliminary data.</text>
</comment>
<protein>
    <recommendedName>
        <fullName evidence="6">Prenylcysteine lyase domain-containing protein</fullName>
    </recommendedName>
</protein>
<evidence type="ECO:0000256" key="4">
    <source>
        <dbReference type="ARBA" id="ARBA00023002"/>
    </source>
</evidence>
<gene>
    <name evidence="7" type="ORF">chiPu_0024423</name>
</gene>
<evidence type="ECO:0000313" key="7">
    <source>
        <dbReference type="EMBL" id="GCC40107.1"/>
    </source>
</evidence>
<evidence type="ECO:0000256" key="1">
    <source>
        <dbReference type="ARBA" id="ARBA00001974"/>
    </source>
</evidence>
<dbReference type="GO" id="GO:0030327">
    <property type="term" value="P:prenylated protein catabolic process"/>
    <property type="evidence" value="ECO:0007669"/>
    <property type="project" value="TreeGrafter"/>
</dbReference>
<dbReference type="PANTHER" id="PTHR15944:SF0">
    <property type="entry name" value="PRENYLCYSTEINE LYASE DOMAIN-CONTAINING PROTEIN"/>
    <property type="match status" value="1"/>
</dbReference>
<dbReference type="STRING" id="137246.A0A401TBV8"/>
<organism evidence="7 8">
    <name type="scientific">Chiloscyllium punctatum</name>
    <name type="common">Brownbanded bambooshark</name>
    <name type="synonym">Hemiscyllium punctatum</name>
    <dbReference type="NCBI Taxonomy" id="137246"/>
    <lineage>
        <taxon>Eukaryota</taxon>
        <taxon>Metazoa</taxon>
        <taxon>Chordata</taxon>
        <taxon>Craniata</taxon>
        <taxon>Vertebrata</taxon>
        <taxon>Chondrichthyes</taxon>
        <taxon>Elasmobranchii</taxon>
        <taxon>Galeomorphii</taxon>
        <taxon>Galeoidea</taxon>
        <taxon>Orectolobiformes</taxon>
        <taxon>Hemiscylliidae</taxon>
        <taxon>Chiloscyllium</taxon>
    </lineage>
</organism>
<sequence>MSQLKVCLCPLSVAEGLKQVKLPRKLLAVSDGEEVVFEESEWFLVNMVKLLWRYGLDYIQTKSWLDTHLHNFLRVYQLQARAQCSRSAERLLQQAGGLDLAQLTQLSISDALREVGVGQLFLDEMVTPIVRLTYGQDANISAFA</sequence>
<proteinExistence type="predicted"/>
<evidence type="ECO:0000259" key="6">
    <source>
        <dbReference type="Pfam" id="PF07156"/>
    </source>
</evidence>
<name>A0A401TBV8_CHIPU</name>